<gene>
    <name evidence="1" type="ORF">KI387_026094</name>
</gene>
<dbReference type="Proteomes" id="UP000824469">
    <property type="component" value="Unassembled WGS sequence"/>
</dbReference>
<feature type="non-terminal residue" evidence="1">
    <location>
        <position position="1"/>
    </location>
</feature>
<name>A0AA38KZM8_TAXCH</name>
<proteinExistence type="predicted"/>
<dbReference type="PANTHER" id="PTHR31676:SF20">
    <property type="entry name" value="T19F6.7 PROTEIN"/>
    <property type="match status" value="1"/>
</dbReference>
<dbReference type="OMA" id="APEISCK"/>
<evidence type="ECO:0000313" key="1">
    <source>
        <dbReference type="EMBL" id="KAH9311059.1"/>
    </source>
</evidence>
<evidence type="ECO:0000313" key="2">
    <source>
        <dbReference type="Proteomes" id="UP000824469"/>
    </source>
</evidence>
<comment type="caution">
    <text evidence="1">The sequence shown here is derived from an EMBL/GenBank/DDBJ whole genome shotgun (WGS) entry which is preliminary data.</text>
</comment>
<dbReference type="Pfam" id="PF04398">
    <property type="entry name" value="DUF538"/>
    <property type="match status" value="1"/>
</dbReference>
<dbReference type="PANTHER" id="PTHR31676">
    <property type="entry name" value="T31J12.3 PROTEIN-RELATED"/>
    <property type="match status" value="1"/>
</dbReference>
<protein>
    <submittedName>
        <fullName evidence="1">Uncharacterized protein</fullName>
    </submittedName>
</protein>
<dbReference type="InterPro" id="IPR036758">
    <property type="entry name" value="At5g01610-like"/>
</dbReference>
<sequence>ALDQGVFKFLQPGIVLSVAKQSSVIMSLGDIMSQRPDAVLQKGEEAFDKGLELLETYGIPKGILMPLQNRVEEGGGVEATADIWLKQKSPCKHHFKLADSYVSYATEISCKLEKNKMKNVKGVKARRKYMPLMLPIHEIVVDDDEEVQGNTVKKIHFKTYANIEESMPA</sequence>
<dbReference type="Gene3D" id="2.30.240.10">
    <property type="entry name" value="At5g01610-like"/>
    <property type="match status" value="1"/>
</dbReference>
<reference evidence="1 2" key="1">
    <citation type="journal article" date="2021" name="Nat. Plants">
        <title>The Taxus genome provides insights into paclitaxel biosynthesis.</title>
        <authorList>
            <person name="Xiong X."/>
            <person name="Gou J."/>
            <person name="Liao Q."/>
            <person name="Li Y."/>
            <person name="Zhou Q."/>
            <person name="Bi G."/>
            <person name="Li C."/>
            <person name="Du R."/>
            <person name="Wang X."/>
            <person name="Sun T."/>
            <person name="Guo L."/>
            <person name="Liang H."/>
            <person name="Lu P."/>
            <person name="Wu Y."/>
            <person name="Zhang Z."/>
            <person name="Ro D.K."/>
            <person name="Shang Y."/>
            <person name="Huang S."/>
            <person name="Yan J."/>
        </authorList>
    </citation>
    <scope>NUCLEOTIDE SEQUENCE [LARGE SCALE GENOMIC DNA]</scope>
    <source>
        <strain evidence="1">Ta-2019</strain>
    </source>
</reference>
<accession>A0AA38KZM8</accession>
<feature type="non-terminal residue" evidence="1">
    <location>
        <position position="169"/>
    </location>
</feature>
<dbReference type="SUPFAM" id="SSF141562">
    <property type="entry name" value="At5g01610-like"/>
    <property type="match status" value="1"/>
</dbReference>
<organism evidence="1 2">
    <name type="scientific">Taxus chinensis</name>
    <name type="common">Chinese yew</name>
    <name type="synonym">Taxus wallichiana var. chinensis</name>
    <dbReference type="NCBI Taxonomy" id="29808"/>
    <lineage>
        <taxon>Eukaryota</taxon>
        <taxon>Viridiplantae</taxon>
        <taxon>Streptophyta</taxon>
        <taxon>Embryophyta</taxon>
        <taxon>Tracheophyta</taxon>
        <taxon>Spermatophyta</taxon>
        <taxon>Pinopsida</taxon>
        <taxon>Pinidae</taxon>
        <taxon>Conifers II</taxon>
        <taxon>Cupressales</taxon>
        <taxon>Taxaceae</taxon>
        <taxon>Taxus</taxon>
    </lineage>
</organism>
<dbReference type="InterPro" id="IPR007493">
    <property type="entry name" value="DUF538"/>
</dbReference>
<keyword evidence="2" id="KW-1185">Reference proteome</keyword>
<dbReference type="AlphaFoldDB" id="A0AA38KZM8"/>
<dbReference type="EMBL" id="JAHRHJ020000006">
    <property type="protein sequence ID" value="KAH9311059.1"/>
    <property type="molecule type" value="Genomic_DNA"/>
</dbReference>